<proteinExistence type="predicted"/>
<evidence type="ECO:0000313" key="4">
    <source>
        <dbReference type="EMBL" id="KAH3836812.1"/>
    </source>
</evidence>
<reference evidence="4" key="1">
    <citation type="journal article" date="2019" name="bioRxiv">
        <title>The Genome of the Zebra Mussel, Dreissena polymorpha: A Resource for Invasive Species Research.</title>
        <authorList>
            <person name="McCartney M.A."/>
            <person name="Auch B."/>
            <person name="Kono T."/>
            <person name="Mallez S."/>
            <person name="Zhang Y."/>
            <person name="Obille A."/>
            <person name="Becker A."/>
            <person name="Abrahante J.E."/>
            <person name="Garbe J."/>
            <person name="Badalamenti J.P."/>
            <person name="Herman A."/>
            <person name="Mangelson H."/>
            <person name="Liachko I."/>
            <person name="Sullivan S."/>
            <person name="Sone E.D."/>
            <person name="Koren S."/>
            <person name="Silverstein K.A.T."/>
            <person name="Beckman K.B."/>
            <person name="Gohl D.M."/>
        </authorList>
    </citation>
    <scope>NUCLEOTIDE SEQUENCE</scope>
    <source>
        <strain evidence="4">Duluth1</strain>
        <tissue evidence="4">Whole animal</tissue>
    </source>
</reference>
<dbReference type="Proteomes" id="UP000828390">
    <property type="component" value="Unassembled WGS sequence"/>
</dbReference>
<accession>A0A9D4KBL2</accession>
<keyword evidence="2" id="KW-0964">Secreted</keyword>
<dbReference type="InterPro" id="IPR001073">
    <property type="entry name" value="C1q_dom"/>
</dbReference>
<dbReference type="InterPro" id="IPR008983">
    <property type="entry name" value="Tumour_necrosis_fac-like_dom"/>
</dbReference>
<dbReference type="Gene3D" id="2.60.120.40">
    <property type="match status" value="1"/>
</dbReference>
<evidence type="ECO:0000256" key="1">
    <source>
        <dbReference type="ARBA" id="ARBA00004613"/>
    </source>
</evidence>
<reference evidence="4" key="2">
    <citation type="submission" date="2020-11" db="EMBL/GenBank/DDBJ databases">
        <authorList>
            <person name="McCartney M.A."/>
            <person name="Auch B."/>
            <person name="Kono T."/>
            <person name="Mallez S."/>
            <person name="Becker A."/>
            <person name="Gohl D.M."/>
            <person name="Silverstein K.A.T."/>
            <person name="Koren S."/>
            <person name="Bechman K.B."/>
            <person name="Herman A."/>
            <person name="Abrahante J.E."/>
            <person name="Garbe J."/>
        </authorList>
    </citation>
    <scope>NUCLEOTIDE SEQUENCE</scope>
    <source>
        <strain evidence="4">Duluth1</strain>
        <tissue evidence="4">Whole animal</tissue>
    </source>
</reference>
<comment type="subcellular location">
    <subcellularLocation>
        <location evidence="1">Secreted</location>
    </subcellularLocation>
</comment>
<keyword evidence="5" id="KW-1185">Reference proteome</keyword>
<name>A0A9D4KBL2_DREPO</name>
<dbReference type="InterPro" id="IPR050392">
    <property type="entry name" value="Collagen/C1q_domain"/>
</dbReference>
<dbReference type="SMART" id="SM00110">
    <property type="entry name" value="C1Q"/>
    <property type="match status" value="1"/>
</dbReference>
<evidence type="ECO:0000256" key="2">
    <source>
        <dbReference type="ARBA" id="ARBA00022525"/>
    </source>
</evidence>
<gene>
    <name evidence="4" type="ORF">DPMN_110187</name>
</gene>
<dbReference type="AlphaFoldDB" id="A0A9D4KBL2"/>
<evidence type="ECO:0000313" key="5">
    <source>
        <dbReference type="Proteomes" id="UP000828390"/>
    </source>
</evidence>
<dbReference type="Pfam" id="PF00386">
    <property type="entry name" value="C1q"/>
    <property type="match status" value="1"/>
</dbReference>
<feature type="domain" description="C1q" evidence="3">
    <location>
        <begin position="76"/>
        <end position="210"/>
    </location>
</feature>
<dbReference type="GO" id="GO:0005576">
    <property type="term" value="C:extracellular region"/>
    <property type="evidence" value="ECO:0007669"/>
    <property type="project" value="UniProtKB-SubCell"/>
</dbReference>
<dbReference type="EMBL" id="JAIWYP010000004">
    <property type="protein sequence ID" value="KAH3836812.1"/>
    <property type="molecule type" value="Genomic_DNA"/>
</dbReference>
<comment type="caution">
    <text evidence="4">The sequence shown here is derived from an EMBL/GenBank/DDBJ whole genome shotgun (WGS) entry which is preliminary data.</text>
</comment>
<dbReference type="OrthoDB" id="6126785at2759"/>
<organism evidence="4 5">
    <name type="scientific">Dreissena polymorpha</name>
    <name type="common">Zebra mussel</name>
    <name type="synonym">Mytilus polymorpha</name>
    <dbReference type="NCBI Taxonomy" id="45954"/>
    <lineage>
        <taxon>Eukaryota</taxon>
        <taxon>Metazoa</taxon>
        <taxon>Spiralia</taxon>
        <taxon>Lophotrochozoa</taxon>
        <taxon>Mollusca</taxon>
        <taxon>Bivalvia</taxon>
        <taxon>Autobranchia</taxon>
        <taxon>Heteroconchia</taxon>
        <taxon>Euheterodonta</taxon>
        <taxon>Imparidentia</taxon>
        <taxon>Neoheterodontei</taxon>
        <taxon>Myida</taxon>
        <taxon>Dreissenoidea</taxon>
        <taxon>Dreissenidae</taxon>
        <taxon>Dreissena</taxon>
    </lineage>
</organism>
<dbReference type="PROSITE" id="PS50871">
    <property type="entry name" value="C1Q"/>
    <property type="match status" value="1"/>
</dbReference>
<dbReference type="SUPFAM" id="SSF49842">
    <property type="entry name" value="TNF-like"/>
    <property type="match status" value="1"/>
</dbReference>
<dbReference type="GO" id="GO:0031012">
    <property type="term" value="C:extracellular matrix"/>
    <property type="evidence" value="ECO:0007669"/>
    <property type="project" value="TreeGrafter"/>
</dbReference>
<dbReference type="PANTHER" id="PTHR15427">
    <property type="entry name" value="EMILIN ELASTIN MICROFIBRIL INTERFACE-LOCATED PROTEIN ELASTIN MICROFIBRIL INTERFACER"/>
    <property type="match status" value="1"/>
</dbReference>
<protein>
    <recommendedName>
        <fullName evidence="3">C1q domain-containing protein</fullName>
    </recommendedName>
</protein>
<dbReference type="PANTHER" id="PTHR15427:SF2">
    <property type="entry name" value="EMILIN-3"/>
    <property type="match status" value="1"/>
</dbReference>
<dbReference type="PRINTS" id="PR00007">
    <property type="entry name" value="COMPLEMNTC1Q"/>
</dbReference>
<sequence>MPLVATEDSCIREIEQLIEIMASQSKLIEDIQKQTTDEFRRQQVIIDDHAKRVDIIHSELNSQGWNISTKPKRQESPQPVVAFTTVKTNNQDNVGVNQNILFDTIVLNEGGGFHSQHGLFIAPARGIYIFTATVLHMPQASISLHAAITHNGQDVALLHSSANVFDQGTQTVILKIEPGDEVWVRNVHYGGEFITGAKFSSFSGILINHL</sequence>
<evidence type="ECO:0000259" key="3">
    <source>
        <dbReference type="PROSITE" id="PS50871"/>
    </source>
</evidence>